<evidence type="ECO:0000313" key="1">
    <source>
        <dbReference type="EMBL" id="KAH7915526.1"/>
    </source>
</evidence>
<proteinExistence type="predicted"/>
<keyword evidence="2" id="KW-1185">Reference proteome</keyword>
<sequence>MSEMYTVPSSQRTYIKEGLYAPTHYSTIKADMHFANVLLAIVANSFLTSIALGLSLREQCGGDLASAKITKIPYMDKVLTVTETVCPGFETLRNRTASSSQLGARANVNMKQKRQVDQCTSGGCTVYCEDLGEQPFPGDCQDLTDALEALYPEMFPVAAGTMQSFDLGYTCAYGFGNLDTYDYDVCYLSFGYIGAITANDCFGSWPAAGITPGGICLSPGEPTDDWGVEVYYP</sequence>
<reference evidence="1" key="1">
    <citation type="journal article" date="2021" name="New Phytol.">
        <title>Evolutionary innovations through gain and loss of genes in the ectomycorrhizal Boletales.</title>
        <authorList>
            <person name="Wu G."/>
            <person name="Miyauchi S."/>
            <person name="Morin E."/>
            <person name="Kuo A."/>
            <person name="Drula E."/>
            <person name="Varga T."/>
            <person name="Kohler A."/>
            <person name="Feng B."/>
            <person name="Cao Y."/>
            <person name="Lipzen A."/>
            <person name="Daum C."/>
            <person name="Hundley H."/>
            <person name="Pangilinan J."/>
            <person name="Johnson J."/>
            <person name="Barry K."/>
            <person name="LaButti K."/>
            <person name="Ng V."/>
            <person name="Ahrendt S."/>
            <person name="Min B."/>
            <person name="Choi I.G."/>
            <person name="Park H."/>
            <person name="Plett J.M."/>
            <person name="Magnuson J."/>
            <person name="Spatafora J.W."/>
            <person name="Nagy L.G."/>
            <person name="Henrissat B."/>
            <person name="Grigoriev I.V."/>
            <person name="Yang Z.L."/>
            <person name="Xu J."/>
            <person name="Martin F.M."/>
        </authorList>
    </citation>
    <scope>NUCLEOTIDE SEQUENCE</scope>
    <source>
        <strain evidence="1">ATCC 28755</strain>
    </source>
</reference>
<accession>A0ACB8ARG6</accession>
<name>A0ACB8ARG6_9AGAM</name>
<dbReference type="EMBL" id="MU267599">
    <property type="protein sequence ID" value="KAH7915526.1"/>
    <property type="molecule type" value="Genomic_DNA"/>
</dbReference>
<evidence type="ECO:0000313" key="2">
    <source>
        <dbReference type="Proteomes" id="UP000790377"/>
    </source>
</evidence>
<organism evidence="1 2">
    <name type="scientific">Hygrophoropsis aurantiaca</name>
    <dbReference type="NCBI Taxonomy" id="72124"/>
    <lineage>
        <taxon>Eukaryota</taxon>
        <taxon>Fungi</taxon>
        <taxon>Dikarya</taxon>
        <taxon>Basidiomycota</taxon>
        <taxon>Agaricomycotina</taxon>
        <taxon>Agaricomycetes</taxon>
        <taxon>Agaricomycetidae</taxon>
        <taxon>Boletales</taxon>
        <taxon>Coniophorineae</taxon>
        <taxon>Hygrophoropsidaceae</taxon>
        <taxon>Hygrophoropsis</taxon>
    </lineage>
</organism>
<comment type="caution">
    <text evidence="1">The sequence shown here is derived from an EMBL/GenBank/DDBJ whole genome shotgun (WGS) entry which is preliminary data.</text>
</comment>
<protein>
    <submittedName>
        <fullName evidence="1">Uncharacterized protein</fullName>
    </submittedName>
</protein>
<gene>
    <name evidence="1" type="ORF">BJ138DRAFT_56441</name>
</gene>
<dbReference type="Proteomes" id="UP000790377">
    <property type="component" value="Unassembled WGS sequence"/>
</dbReference>